<evidence type="ECO:0000313" key="1">
    <source>
        <dbReference type="EMBL" id="DAF47527.1"/>
    </source>
</evidence>
<accession>A0A8S5SA21</accession>
<name>A0A8S5SA21_9VIRU</name>
<protein>
    <submittedName>
        <fullName evidence="1">Uncharacterized protein</fullName>
    </submittedName>
</protein>
<sequence>MTVEELVYKKDLYNSVVFIYDNHKGYYIYIGKAKDIPQCILERIADENSYKSRHFNIL</sequence>
<dbReference type="EMBL" id="BK032555">
    <property type="protein sequence ID" value="DAF47527.1"/>
    <property type="molecule type" value="Genomic_DNA"/>
</dbReference>
<proteinExistence type="predicted"/>
<reference evidence="1" key="1">
    <citation type="journal article" date="2021" name="Proc. Natl. Acad. Sci. U.S.A.">
        <title>A Catalog of Tens of Thousands of Viruses from Human Metagenomes Reveals Hidden Associations with Chronic Diseases.</title>
        <authorList>
            <person name="Tisza M.J."/>
            <person name="Buck C.B."/>
        </authorList>
    </citation>
    <scope>NUCLEOTIDE SEQUENCE</scope>
    <source>
        <strain evidence="1">CtGns7</strain>
    </source>
</reference>
<organism evidence="1">
    <name type="scientific">Phage sp. ctGns7</name>
    <dbReference type="NCBI Taxonomy" id="2828003"/>
    <lineage>
        <taxon>Viruses</taxon>
    </lineage>
</organism>